<name>A0A512MBR1_9BACT</name>
<dbReference type="OrthoDB" id="187407at2"/>
<organism evidence="2 3">
    <name type="scientific">Brevifollis gellanilyticus</name>
    <dbReference type="NCBI Taxonomy" id="748831"/>
    <lineage>
        <taxon>Bacteria</taxon>
        <taxon>Pseudomonadati</taxon>
        <taxon>Verrucomicrobiota</taxon>
        <taxon>Verrucomicrobiia</taxon>
        <taxon>Verrucomicrobiales</taxon>
        <taxon>Verrucomicrobiaceae</taxon>
    </lineage>
</organism>
<feature type="compositionally biased region" description="Basic and acidic residues" evidence="1">
    <location>
        <begin position="69"/>
        <end position="90"/>
    </location>
</feature>
<feature type="region of interest" description="Disordered" evidence="1">
    <location>
        <begin position="1"/>
        <end position="23"/>
    </location>
</feature>
<protein>
    <submittedName>
        <fullName evidence="2">Uncharacterized protein</fullName>
    </submittedName>
</protein>
<feature type="compositionally biased region" description="Low complexity" evidence="1">
    <location>
        <begin position="582"/>
        <end position="597"/>
    </location>
</feature>
<dbReference type="PANTHER" id="PTHR48125:SF10">
    <property type="entry name" value="OS12G0136300 PROTEIN"/>
    <property type="match status" value="1"/>
</dbReference>
<feature type="compositionally biased region" description="Low complexity" evidence="1">
    <location>
        <begin position="558"/>
        <end position="571"/>
    </location>
</feature>
<feature type="compositionally biased region" description="Gly residues" evidence="1">
    <location>
        <begin position="127"/>
        <end position="136"/>
    </location>
</feature>
<feature type="compositionally biased region" description="Basic and acidic residues" evidence="1">
    <location>
        <begin position="50"/>
        <end position="60"/>
    </location>
</feature>
<reference evidence="2 3" key="1">
    <citation type="submission" date="2019-07" db="EMBL/GenBank/DDBJ databases">
        <title>Whole genome shotgun sequence of Brevifollis gellanilyticus NBRC 108608.</title>
        <authorList>
            <person name="Hosoyama A."/>
            <person name="Uohara A."/>
            <person name="Ohji S."/>
            <person name="Ichikawa N."/>
        </authorList>
    </citation>
    <scope>NUCLEOTIDE SEQUENCE [LARGE SCALE GENOMIC DNA]</scope>
    <source>
        <strain evidence="2 3">NBRC 108608</strain>
    </source>
</reference>
<dbReference type="RefSeq" id="WP_146851844.1">
    <property type="nucleotide sequence ID" value="NZ_BKAG01000026.1"/>
</dbReference>
<gene>
    <name evidence="2" type="ORF">BGE01nite_34500</name>
</gene>
<dbReference type="AlphaFoldDB" id="A0A512MBR1"/>
<feature type="compositionally biased region" description="Low complexity" evidence="1">
    <location>
        <begin position="605"/>
        <end position="641"/>
    </location>
</feature>
<evidence type="ECO:0000313" key="3">
    <source>
        <dbReference type="Proteomes" id="UP000321577"/>
    </source>
</evidence>
<proteinExistence type="predicted"/>
<feature type="compositionally biased region" description="Low complexity" evidence="1">
    <location>
        <begin position="650"/>
        <end position="662"/>
    </location>
</feature>
<feature type="region of interest" description="Disordered" evidence="1">
    <location>
        <begin position="558"/>
        <end position="662"/>
    </location>
</feature>
<accession>A0A512MBR1</accession>
<dbReference type="EMBL" id="BKAG01000026">
    <property type="protein sequence ID" value="GEP44159.1"/>
    <property type="molecule type" value="Genomic_DNA"/>
</dbReference>
<evidence type="ECO:0000256" key="1">
    <source>
        <dbReference type="SAM" id="MobiDB-lite"/>
    </source>
</evidence>
<sequence length="662" mass="70610">MTENDTPPETPANPEAASAASVDLSSLRMMPAWVSTIGAGESASTGTDYSRFEEREDRGPRRGGGGFGDRGDRRGPPTGRRDGPPPRRDGPGGGFGGPRPAGPGAPGPRGGGDSRPPRRDGPPGGRPPGAGGGPRGGGDRDRDQRGGPRRFGDRDRDQRGGPPQREWVEIPKDVQVVIEPEDKSAEALASHIRSTGHAFSMFDAARLVLAEGDRFHARYQCASDRSSGLFATNDGGLFLTRDEAVQHVLRGKALDAFYRSEEIELEEPKGDFKSIGVCGFSGELLGPPSHHSFQTSIIRLHRERFANMPLEDYKRRVRVDTTPERVAEWKEKQKKGFRWVWLKDAPAEGAEPQSFSSRAEVEAHFRRFHADEAVTEKRDALVIGNVDKNKLTHVLFIMLRHAVENARKHLFDMSQKLGASFERRGLKLFKRRAGKLFVSRVKPRAVDPGVVFSERVSKLVEMLKGKTGILLHDLVESIVPSPAPAEAAPAAEGEAAAAPVKHAPTDEQITVIKDIRWLANEGYVIEYSDGMVFLGVQGEPQGTPKAAAAPASAPAAAAANAEASAETSAEVESTEAKEAAAEPEAAPAAESEPAAEVKAVEEELATAADEAAATSEPTPAAEAEAEATPTEVAEQAAPVEAPGEEKASDEAAPAASEAPKAE</sequence>
<dbReference type="PANTHER" id="PTHR48125">
    <property type="entry name" value="LP07818P1"/>
    <property type="match status" value="1"/>
</dbReference>
<feature type="region of interest" description="Disordered" evidence="1">
    <location>
        <begin position="35"/>
        <end position="166"/>
    </location>
</feature>
<keyword evidence="3" id="KW-1185">Reference proteome</keyword>
<comment type="caution">
    <text evidence="2">The sequence shown here is derived from an EMBL/GenBank/DDBJ whole genome shotgun (WGS) entry which is preliminary data.</text>
</comment>
<feature type="compositionally biased region" description="Basic and acidic residues" evidence="1">
    <location>
        <begin position="137"/>
        <end position="159"/>
    </location>
</feature>
<dbReference type="Proteomes" id="UP000321577">
    <property type="component" value="Unassembled WGS sequence"/>
</dbReference>
<evidence type="ECO:0000313" key="2">
    <source>
        <dbReference type="EMBL" id="GEP44159.1"/>
    </source>
</evidence>